<organism evidence="4 5">
    <name type="scientific">Pycnococcus provasolii</name>
    <dbReference type="NCBI Taxonomy" id="41880"/>
    <lineage>
        <taxon>Eukaryota</taxon>
        <taxon>Viridiplantae</taxon>
        <taxon>Chlorophyta</taxon>
        <taxon>Pseudoscourfieldiophyceae</taxon>
        <taxon>Pseudoscourfieldiales</taxon>
        <taxon>Pycnococcaceae</taxon>
        <taxon>Pycnococcus</taxon>
    </lineage>
</organism>
<dbReference type="Proteomes" id="UP000660262">
    <property type="component" value="Unassembled WGS sequence"/>
</dbReference>
<feature type="transmembrane region" description="Helical" evidence="3">
    <location>
        <begin position="322"/>
        <end position="343"/>
    </location>
</feature>
<evidence type="ECO:0000256" key="3">
    <source>
        <dbReference type="SAM" id="Phobius"/>
    </source>
</evidence>
<evidence type="ECO:0000313" key="5">
    <source>
        <dbReference type="Proteomes" id="UP000660262"/>
    </source>
</evidence>
<evidence type="ECO:0000313" key="4">
    <source>
        <dbReference type="EMBL" id="GHP09036.1"/>
    </source>
</evidence>
<dbReference type="EMBL" id="BNJQ01000023">
    <property type="protein sequence ID" value="GHP09036.1"/>
    <property type="molecule type" value="Genomic_DNA"/>
</dbReference>
<keyword evidence="3" id="KW-0812">Transmembrane</keyword>
<dbReference type="OrthoDB" id="2162449at2759"/>
<protein>
    <recommendedName>
        <fullName evidence="6">Nucleoside-diphosphate kinase</fullName>
    </recommendedName>
</protein>
<dbReference type="InterPro" id="IPR036850">
    <property type="entry name" value="NDK-like_dom_sf"/>
</dbReference>
<comment type="caution">
    <text evidence="4">The sequence shown here is derived from an EMBL/GenBank/DDBJ whole genome shotgun (WGS) entry which is preliminary data.</text>
</comment>
<reference evidence="4" key="1">
    <citation type="submission" date="2020-10" db="EMBL/GenBank/DDBJ databases">
        <title>Unveiling of a novel bifunctional photoreceptor, Dualchrome1, isolated from a cosmopolitan green alga.</title>
        <authorList>
            <person name="Suzuki S."/>
            <person name="Kawachi M."/>
        </authorList>
    </citation>
    <scope>NUCLEOTIDE SEQUENCE</scope>
    <source>
        <strain evidence="4">NIES 2893</strain>
    </source>
</reference>
<comment type="catalytic activity">
    <reaction evidence="1">
        <text>a 2'-deoxyribonucleoside 5'-diphosphate + ATP = a 2'-deoxyribonucleoside 5'-triphosphate + ADP</text>
        <dbReference type="Rhea" id="RHEA:44640"/>
        <dbReference type="ChEBI" id="CHEBI:30616"/>
        <dbReference type="ChEBI" id="CHEBI:61560"/>
        <dbReference type="ChEBI" id="CHEBI:73316"/>
        <dbReference type="ChEBI" id="CHEBI:456216"/>
        <dbReference type="EC" id="2.7.4.6"/>
    </reaction>
</comment>
<accession>A0A830HNK9</accession>
<evidence type="ECO:0000256" key="2">
    <source>
        <dbReference type="ARBA" id="ARBA00000937"/>
    </source>
</evidence>
<proteinExistence type="predicted"/>
<keyword evidence="5" id="KW-1185">Reference proteome</keyword>
<evidence type="ECO:0000256" key="1">
    <source>
        <dbReference type="ARBA" id="ARBA00000082"/>
    </source>
</evidence>
<sequence length="345" mass="36841">MVRQSAFVFIKPHAVTPSCESLVSDSLKSKGISVSTSGTISSDVIDSSKLIDQHYYAIASKATLLKPSELNVPAEKFQEKFGVSWASVLAKGQAYNAADACKHFGVDAEGLDKLWGAAKKDGKLVKFGGGFYCGLVKDIYVFNGFFMSMRSRFTEPGKCIKYYVVEWDSKQLSWESFRGEVLGPTDPADAPADSLRGQIMAKWKSLGLATEPNTGDNGVHASASPFEALAEKMNWLGVKCQEDAFGKAMIDAGIPMKTIEAWSVDPQVTYGAKSMPIKKSIFDTLEDTDADYCLSLCMMVNGASAAPAASPSGSSGSCPVPYPHYTVGAGGVLLGFLLGALLLSK</sequence>
<dbReference type="Gene3D" id="3.30.70.141">
    <property type="entry name" value="Nucleoside diphosphate kinase-like domain"/>
    <property type="match status" value="1"/>
</dbReference>
<gene>
    <name evidence="4" type="ORF">PPROV_000777300</name>
</gene>
<keyword evidence="3" id="KW-0472">Membrane</keyword>
<dbReference type="AlphaFoldDB" id="A0A830HNK9"/>
<comment type="catalytic activity">
    <reaction evidence="2">
        <text>a ribonucleoside 5'-diphosphate + ATP = a ribonucleoside 5'-triphosphate + ADP</text>
        <dbReference type="Rhea" id="RHEA:18113"/>
        <dbReference type="ChEBI" id="CHEBI:30616"/>
        <dbReference type="ChEBI" id="CHEBI:57930"/>
        <dbReference type="ChEBI" id="CHEBI:61557"/>
        <dbReference type="ChEBI" id="CHEBI:456216"/>
        <dbReference type="EC" id="2.7.4.6"/>
    </reaction>
</comment>
<keyword evidence="3" id="KW-1133">Transmembrane helix</keyword>
<name>A0A830HNK9_9CHLO</name>
<dbReference type="SUPFAM" id="SSF54919">
    <property type="entry name" value="Nucleoside diphosphate kinase, NDK"/>
    <property type="match status" value="1"/>
</dbReference>
<dbReference type="GO" id="GO:0004550">
    <property type="term" value="F:nucleoside diphosphate kinase activity"/>
    <property type="evidence" value="ECO:0007669"/>
    <property type="project" value="UniProtKB-EC"/>
</dbReference>
<evidence type="ECO:0008006" key="6">
    <source>
        <dbReference type="Google" id="ProtNLM"/>
    </source>
</evidence>